<dbReference type="PATRIC" id="fig|87541.4.peg.1056"/>
<dbReference type="InterPro" id="IPR035926">
    <property type="entry name" value="NusB-like_sf"/>
</dbReference>
<gene>
    <name evidence="6 9" type="primary">nusB</name>
    <name evidence="9" type="ORF">CYJ27_06895</name>
    <name evidence="8" type="ORF">HMPREF3187_01066</name>
</gene>
<proteinExistence type="inferred from homology"/>
<accession>A0A133XYM4</accession>
<dbReference type="PANTHER" id="PTHR11078">
    <property type="entry name" value="N UTILIZATION SUBSTANCE PROTEIN B-RELATED"/>
    <property type="match status" value="1"/>
</dbReference>
<evidence type="ECO:0000256" key="4">
    <source>
        <dbReference type="ARBA" id="ARBA00023015"/>
    </source>
</evidence>
<name>A0A133XYM4_9LACT</name>
<evidence type="ECO:0000256" key="5">
    <source>
        <dbReference type="ARBA" id="ARBA00023163"/>
    </source>
</evidence>
<dbReference type="Proteomes" id="UP000070422">
    <property type="component" value="Unassembled WGS sequence"/>
</dbReference>
<dbReference type="SUPFAM" id="SSF48013">
    <property type="entry name" value="NusB-like"/>
    <property type="match status" value="1"/>
</dbReference>
<dbReference type="Gene3D" id="1.10.940.10">
    <property type="entry name" value="NusB-like"/>
    <property type="match status" value="1"/>
</dbReference>
<dbReference type="InterPro" id="IPR006027">
    <property type="entry name" value="NusB_RsmB_TIM44"/>
</dbReference>
<dbReference type="OrthoDB" id="9811381at2"/>
<evidence type="ECO:0000259" key="7">
    <source>
        <dbReference type="Pfam" id="PF01029"/>
    </source>
</evidence>
<dbReference type="AlphaFoldDB" id="A0A133XYM4"/>
<dbReference type="GO" id="GO:0006353">
    <property type="term" value="P:DNA-templated transcription termination"/>
    <property type="evidence" value="ECO:0007669"/>
    <property type="project" value="UniProtKB-UniRule"/>
</dbReference>
<dbReference type="GO" id="GO:0005829">
    <property type="term" value="C:cytosol"/>
    <property type="evidence" value="ECO:0007669"/>
    <property type="project" value="TreeGrafter"/>
</dbReference>
<comment type="caution">
    <text evidence="8">The sequence shown here is derived from an EMBL/GenBank/DDBJ whole genome shotgun (WGS) entry which is preliminary data.</text>
</comment>
<dbReference type="GO" id="GO:0003723">
    <property type="term" value="F:RNA binding"/>
    <property type="evidence" value="ECO:0007669"/>
    <property type="project" value="UniProtKB-UniRule"/>
</dbReference>
<dbReference type="GO" id="GO:0031564">
    <property type="term" value="P:transcription antitermination"/>
    <property type="evidence" value="ECO:0007669"/>
    <property type="project" value="UniProtKB-KW"/>
</dbReference>
<dbReference type="NCBIfam" id="TIGR01951">
    <property type="entry name" value="nusB"/>
    <property type="match status" value="1"/>
</dbReference>
<comment type="similarity">
    <text evidence="1 6">Belongs to the NusB family.</text>
</comment>
<evidence type="ECO:0000313" key="9">
    <source>
        <dbReference type="EMBL" id="PKY90979.1"/>
    </source>
</evidence>
<feature type="domain" description="NusB/RsmB/TIM44" evidence="7">
    <location>
        <begin position="84"/>
        <end position="182"/>
    </location>
</feature>
<keyword evidence="3 6" id="KW-0694">RNA-binding</keyword>
<dbReference type="InterPro" id="IPR011605">
    <property type="entry name" value="NusB_fam"/>
</dbReference>
<keyword evidence="5 6" id="KW-0804">Transcription</keyword>
<keyword evidence="4 6" id="KW-0805">Transcription regulation</keyword>
<evidence type="ECO:0000313" key="10">
    <source>
        <dbReference type="Proteomes" id="UP000070422"/>
    </source>
</evidence>
<dbReference type="EMBL" id="LSCQ01000050">
    <property type="protein sequence ID" value="KXB36049.1"/>
    <property type="molecule type" value="Genomic_DNA"/>
</dbReference>
<reference evidence="9 11" key="2">
    <citation type="submission" date="2017-12" db="EMBL/GenBank/DDBJ databases">
        <title>Phylogenetic diversity of female urinary microbiome.</title>
        <authorList>
            <person name="Thomas-White K."/>
            <person name="Wolfe A.J."/>
        </authorList>
    </citation>
    <scope>NUCLEOTIDE SEQUENCE [LARGE SCALE GENOMIC DNA]</scope>
    <source>
        <strain evidence="9 11">UMB0844</strain>
    </source>
</reference>
<dbReference type="EMBL" id="PKGZ01000006">
    <property type="protein sequence ID" value="PKY90979.1"/>
    <property type="molecule type" value="Genomic_DNA"/>
</dbReference>
<reference evidence="8 10" key="1">
    <citation type="submission" date="2016-01" db="EMBL/GenBank/DDBJ databases">
        <authorList>
            <person name="Oliw E.H."/>
        </authorList>
    </citation>
    <scope>NUCLEOTIDE SEQUENCE [LARGE SCALE GENOMIC DNA]</scope>
    <source>
        <strain evidence="8 10">KA00635</strain>
    </source>
</reference>
<dbReference type="Proteomes" id="UP000234775">
    <property type="component" value="Unassembled WGS sequence"/>
</dbReference>
<dbReference type="PANTHER" id="PTHR11078:SF3">
    <property type="entry name" value="ANTITERMINATION NUSB DOMAIN-CONTAINING PROTEIN"/>
    <property type="match status" value="1"/>
</dbReference>
<protein>
    <recommendedName>
        <fullName evidence="6">Transcription antitermination protein NusB</fullName>
    </recommendedName>
    <alternativeName>
        <fullName evidence="6">Antitermination factor NusB</fullName>
    </alternativeName>
</protein>
<evidence type="ECO:0000256" key="6">
    <source>
        <dbReference type="HAMAP-Rule" id="MF_00073"/>
    </source>
</evidence>
<evidence type="ECO:0000313" key="11">
    <source>
        <dbReference type="Proteomes" id="UP000234775"/>
    </source>
</evidence>
<organism evidence="8 10">
    <name type="scientific">Aerococcus christensenii</name>
    <dbReference type="NCBI Taxonomy" id="87541"/>
    <lineage>
        <taxon>Bacteria</taxon>
        <taxon>Bacillati</taxon>
        <taxon>Bacillota</taxon>
        <taxon>Bacilli</taxon>
        <taxon>Lactobacillales</taxon>
        <taxon>Aerococcaceae</taxon>
        <taxon>Aerococcus</taxon>
    </lineage>
</organism>
<evidence type="ECO:0000256" key="1">
    <source>
        <dbReference type="ARBA" id="ARBA00005952"/>
    </source>
</evidence>
<sequence length="185" mass="21126">MQIGRSQIRELAVLAIYSSLIDPQLDPKACFNHLIANVNELEEKFQYKEINEEDFDQLKAKGLPFHSTSSVQTPKSRFDQVKKVSEDEEVTPPAYFVELIEGVRQHQETIDQQLNNHITGKWSVKRLESINLAILRVAAYEILYGNQEKIPAVVAIDEAVELAKRYSDEKSRRFINGVLSALLVQ</sequence>
<evidence type="ECO:0000256" key="2">
    <source>
        <dbReference type="ARBA" id="ARBA00022814"/>
    </source>
</evidence>
<dbReference type="RefSeq" id="WP_082715782.1">
    <property type="nucleotide sequence ID" value="NZ_CP118095.1"/>
</dbReference>
<dbReference type="Pfam" id="PF01029">
    <property type="entry name" value="NusB"/>
    <property type="match status" value="1"/>
</dbReference>
<keyword evidence="11" id="KW-1185">Reference proteome</keyword>
<comment type="function">
    <text evidence="6">Involved in transcription antitermination. Required for transcription of ribosomal RNA (rRNA) genes. Binds specifically to the boxA antiterminator sequence of the ribosomal RNA (rrn) operons.</text>
</comment>
<dbReference type="HAMAP" id="MF_00073">
    <property type="entry name" value="NusB"/>
    <property type="match status" value="1"/>
</dbReference>
<evidence type="ECO:0000313" key="8">
    <source>
        <dbReference type="EMBL" id="KXB36049.1"/>
    </source>
</evidence>
<keyword evidence="2 6" id="KW-0889">Transcription antitermination</keyword>
<evidence type="ECO:0000256" key="3">
    <source>
        <dbReference type="ARBA" id="ARBA00022884"/>
    </source>
</evidence>